<dbReference type="InterPro" id="IPR040449">
    <property type="entry name" value="Peptidase_S66_N"/>
</dbReference>
<keyword evidence="10" id="KW-1185">Reference proteome</keyword>
<dbReference type="Pfam" id="PF17676">
    <property type="entry name" value="Peptidase_S66C"/>
    <property type="match status" value="1"/>
</dbReference>
<keyword evidence="6" id="KW-0812">Transmembrane</keyword>
<dbReference type="InterPro" id="IPR027461">
    <property type="entry name" value="Carboxypeptidase_A_C_sf"/>
</dbReference>
<accession>E0WTL7</accession>
<dbReference type="GO" id="GO:0006508">
    <property type="term" value="P:proteolysis"/>
    <property type="evidence" value="ECO:0007669"/>
    <property type="project" value="UniProtKB-KW"/>
</dbReference>
<dbReference type="InterPro" id="IPR027478">
    <property type="entry name" value="LdcA_N"/>
</dbReference>
<comment type="similarity">
    <text evidence="1">Belongs to the peptidase S66 family.</text>
</comment>
<reference evidence="9" key="1">
    <citation type="journal article" date="2009" name="Environ. Microbiol.">
        <title>Dynamics of genome evolution in facultative symbionts of aphids.</title>
        <authorList>
            <person name="Degnan P.H."/>
            <person name="Leonardo T.E."/>
            <person name="Cass B.N."/>
            <person name="Hurwitz B."/>
            <person name="Stern D."/>
            <person name="Gibbs R.A."/>
            <person name="Richards S."/>
            <person name="Moran N.A."/>
        </authorList>
    </citation>
    <scope>NUCLEOTIDE SEQUENCE [LARGE SCALE GENOMIC DNA]</scope>
    <source>
        <strain evidence="9">LSR1</strain>
    </source>
</reference>
<dbReference type="InterPro" id="IPR003507">
    <property type="entry name" value="S66_fam"/>
</dbReference>
<dbReference type="Proteomes" id="UP000005726">
    <property type="component" value="Unassembled WGS sequence"/>
</dbReference>
<evidence type="ECO:0000259" key="7">
    <source>
        <dbReference type="Pfam" id="PF02016"/>
    </source>
</evidence>
<keyword evidence="5" id="KW-0720">Serine protease</keyword>
<evidence type="ECO:0000259" key="8">
    <source>
        <dbReference type="Pfam" id="PF17676"/>
    </source>
</evidence>
<sequence length="405" mass="46436">MKKSSVDLFRNRSSLCEVKGARRTATFVNMQVHEDCTHRATQNSHHAIGFEKGSRERLIKRKLQRSFDMKVSYIFIFLLGFILSFELTAQEKSTIYLISSSSEYNEEVIPSIITMFKEKGHPVDTRYLDQQVSDFGYVNTDKSRAKTLINALTDDNVKYLWFVRGGAGALNLLPYLYAAEDKIKKSTPKIIVGFSDVTAIHYFINRQIKWPSVHGVLASFNKNLYVPNETKSEISRNSDVEDIFSLAEKEIKYRDVIPLNNQARKNIAGKLFGGNLTLLQSLFSTKYETVSADDIFIVEDVGVTYRQLDRSLHQLLYKNQFKPKGIIFGQFYSLSATDEERLIFKTVIKDFAAKAPYPVYYYPLFGHGKTNKPLILFNDVKINCNKNDEYCSLTQKKMALSNKSK</sequence>
<keyword evidence="6" id="KW-0472">Membrane</keyword>
<feature type="domain" description="LD-carboxypeptidase C-terminal" evidence="8">
    <location>
        <begin position="269"/>
        <end position="377"/>
    </location>
</feature>
<evidence type="ECO:0000256" key="6">
    <source>
        <dbReference type="SAM" id="Phobius"/>
    </source>
</evidence>
<keyword evidence="4" id="KW-0378">Hydrolase</keyword>
<feature type="transmembrane region" description="Helical" evidence="6">
    <location>
        <begin position="71"/>
        <end position="89"/>
    </location>
</feature>
<keyword evidence="6" id="KW-1133">Transmembrane helix</keyword>
<proteinExistence type="inferred from homology"/>
<dbReference type="GO" id="GO:0004180">
    <property type="term" value="F:carboxypeptidase activity"/>
    <property type="evidence" value="ECO:0007669"/>
    <property type="project" value="UniProtKB-KW"/>
</dbReference>
<gene>
    <name evidence="9" type="primary">ldcA</name>
    <name evidence="9" type="ORF">REG_1377</name>
</gene>
<dbReference type="PANTHER" id="PTHR30237">
    <property type="entry name" value="MURAMOYLTETRAPEPTIDE CARBOXYPEPTIDASE"/>
    <property type="match status" value="1"/>
</dbReference>
<evidence type="ECO:0000256" key="5">
    <source>
        <dbReference type="ARBA" id="ARBA00022825"/>
    </source>
</evidence>
<dbReference type="InterPro" id="IPR029062">
    <property type="entry name" value="Class_I_gatase-like"/>
</dbReference>
<protein>
    <submittedName>
        <fullName evidence="9">L,D-carboxypeptidase A</fullName>
    </submittedName>
</protein>
<dbReference type="HOGENOM" id="CLU_034346_2_0_6"/>
<dbReference type="SUPFAM" id="SSF141986">
    <property type="entry name" value="LD-carboxypeptidase A C-terminal domain-like"/>
    <property type="match status" value="1"/>
</dbReference>
<dbReference type="GO" id="GO:0008236">
    <property type="term" value="F:serine-type peptidase activity"/>
    <property type="evidence" value="ECO:0007669"/>
    <property type="project" value="UniProtKB-KW"/>
</dbReference>
<evidence type="ECO:0000256" key="1">
    <source>
        <dbReference type="ARBA" id="ARBA00010233"/>
    </source>
</evidence>
<evidence type="ECO:0000313" key="9">
    <source>
        <dbReference type="EMBL" id="EFL91902.1"/>
    </source>
</evidence>
<dbReference type="PANTHER" id="PTHR30237:SF2">
    <property type="entry name" value="MUREIN TETRAPEPTIDE CARBOXYPEPTIDASE"/>
    <property type="match status" value="1"/>
</dbReference>
<dbReference type="Gene3D" id="3.40.50.10740">
    <property type="entry name" value="Class I glutamine amidotransferase-like"/>
    <property type="match status" value="1"/>
</dbReference>
<feature type="domain" description="LD-carboxypeptidase N-terminal" evidence="7">
    <location>
        <begin position="95"/>
        <end position="215"/>
    </location>
</feature>
<evidence type="ECO:0000256" key="3">
    <source>
        <dbReference type="ARBA" id="ARBA00022670"/>
    </source>
</evidence>
<dbReference type="Pfam" id="PF02016">
    <property type="entry name" value="Peptidase_S66"/>
    <property type="match status" value="1"/>
</dbReference>
<dbReference type="CDD" id="cd07025">
    <property type="entry name" value="Peptidase_S66"/>
    <property type="match status" value="1"/>
</dbReference>
<organism evidence="9 10">
    <name type="scientific">Candidatus Regiella insecticola LSR1</name>
    <dbReference type="NCBI Taxonomy" id="663321"/>
    <lineage>
        <taxon>Bacteria</taxon>
        <taxon>Pseudomonadati</taxon>
        <taxon>Pseudomonadota</taxon>
        <taxon>Gammaproteobacteria</taxon>
        <taxon>Enterobacterales</taxon>
        <taxon>Enterobacteriaceae</taxon>
        <taxon>aphid secondary symbionts</taxon>
        <taxon>Candidatus Regiella</taxon>
    </lineage>
</organism>
<name>E0WTL7_9ENTR</name>
<dbReference type="SUPFAM" id="SSF52317">
    <property type="entry name" value="Class I glutamine amidotransferase-like"/>
    <property type="match status" value="1"/>
</dbReference>
<evidence type="ECO:0000256" key="4">
    <source>
        <dbReference type="ARBA" id="ARBA00022801"/>
    </source>
</evidence>
<dbReference type="AlphaFoldDB" id="E0WTL7"/>
<keyword evidence="3" id="KW-0645">Protease</keyword>
<dbReference type="Gene3D" id="3.50.30.60">
    <property type="entry name" value="LD-carboxypeptidase A C-terminal domain-like"/>
    <property type="match status" value="1"/>
</dbReference>
<evidence type="ECO:0000313" key="10">
    <source>
        <dbReference type="Proteomes" id="UP000005726"/>
    </source>
</evidence>
<evidence type="ECO:0000256" key="2">
    <source>
        <dbReference type="ARBA" id="ARBA00022645"/>
    </source>
</evidence>
<keyword evidence="2 9" id="KW-0121">Carboxypeptidase</keyword>
<dbReference type="InterPro" id="IPR040921">
    <property type="entry name" value="Peptidase_S66C"/>
</dbReference>
<dbReference type="EMBL" id="GL379592">
    <property type="protein sequence ID" value="EFL91902.1"/>
    <property type="molecule type" value="Genomic_DNA"/>
</dbReference>